<feature type="compositionally biased region" description="Basic and acidic residues" evidence="1">
    <location>
        <begin position="91"/>
        <end position="120"/>
    </location>
</feature>
<dbReference type="Proteomes" id="UP000662200">
    <property type="component" value="Unassembled WGS sequence"/>
</dbReference>
<dbReference type="EMBL" id="BMQC01000010">
    <property type="protein sequence ID" value="GGK35288.1"/>
    <property type="molecule type" value="Genomic_DNA"/>
</dbReference>
<evidence type="ECO:0000313" key="3">
    <source>
        <dbReference type="Proteomes" id="UP000662200"/>
    </source>
</evidence>
<proteinExistence type="predicted"/>
<feature type="region of interest" description="Disordered" evidence="1">
    <location>
        <begin position="87"/>
        <end position="131"/>
    </location>
</feature>
<reference evidence="2" key="1">
    <citation type="journal article" date="2014" name="Int. J. Syst. Evol. Microbiol.">
        <title>Complete genome sequence of Corynebacterium casei LMG S-19264T (=DSM 44701T), isolated from a smear-ripened cheese.</title>
        <authorList>
            <consortium name="US DOE Joint Genome Institute (JGI-PGF)"/>
            <person name="Walter F."/>
            <person name="Albersmeier A."/>
            <person name="Kalinowski J."/>
            <person name="Ruckert C."/>
        </authorList>
    </citation>
    <scope>NUCLEOTIDE SEQUENCE</scope>
    <source>
        <strain evidence="2">JCM 3091</strain>
    </source>
</reference>
<feature type="compositionally biased region" description="Low complexity" evidence="1">
    <location>
        <begin position="267"/>
        <end position="278"/>
    </location>
</feature>
<evidence type="ECO:0000313" key="2">
    <source>
        <dbReference type="EMBL" id="GGK35288.1"/>
    </source>
</evidence>
<sequence>MSAARRPGPAPRTPYQAVLAAAGDLPGSPTALDAELLGSALLGSVYAVSAPDRAAAVTRFVDDFAAATAPDPTARLPHAVFAALTGAPAARRRDLPPPAGRHDDRPAGDGPRDDSPRTDGPDGDVGGGGAPWVGQLGRVRLTGTLGYGDIHGDVSGFAATFAYDEPAGGPEHTVAVLVDHQLGRVREAFVIRSAEAFRAGVAPLAEDALSWYAEPAPAGLAALVRRAFAAADTAPERPDDEAAGADRLLIAARLAAIPLTPPPTPAPGTAAGGAPEDGAAGEGPPEGGGVPPWAFPPPADAPAEQAAFLRSPEAAAAGLRDLDPADAAARDYCLGLLWRYQEAVPDDVRRWSPTKVRRFLTTWIPQAAVLDAVDAAMLPRVLTTWATYCARLRSLPAAALYATLTAVDAQPPVSPL</sequence>
<gene>
    <name evidence="2" type="ORF">GCM10010124_29970</name>
</gene>
<organism evidence="2 3">
    <name type="scientific">Pilimelia terevasa</name>
    <dbReference type="NCBI Taxonomy" id="53372"/>
    <lineage>
        <taxon>Bacteria</taxon>
        <taxon>Bacillati</taxon>
        <taxon>Actinomycetota</taxon>
        <taxon>Actinomycetes</taxon>
        <taxon>Micromonosporales</taxon>
        <taxon>Micromonosporaceae</taxon>
        <taxon>Pilimelia</taxon>
    </lineage>
</organism>
<keyword evidence="3" id="KW-1185">Reference proteome</keyword>
<name>A0A8J3BP24_9ACTN</name>
<accession>A0A8J3BP24</accession>
<dbReference type="RefSeq" id="WP_189114946.1">
    <property type="nucleotide sequence ID" value="NZ_BMQC01000010.1"/>
</dbReference>
<reference evidence="2" key="2">
    <citation type="submission" date="2020-09" db="EMBL/GenBank/DDBJ databases">
        <authorList>
            <person name="Sun Q."/>
            <person name="Ohkuma M."/>
        </authorList>
    </citation>
    <scope>NUCLEOTIDE SEQUENCE</scope>
    <source>
        <strain evidence="2">JCM 3091</strain>
    </source>
</reference>
<evidence type="ECO:0000256" key="1">
    <source>
        <dbReference type="SAM" id="MobiDB-lite"/>
    </source>
</evidence>
<feature type="region of interest" description="Disordered" evidence="1">
    <location>
        <begin position="260"/>
        <end position="304"/>
    </location>
</feature>
<protein>
    <submittedName>
        <fullName evidence="2">Uncharacterized protein</fullName>
    </submittedName>
</protein>
<feature type="compositionally biased region" description="Gly residues" evidence="1">
    <location>
        <begin position="280"/>
        <end position="290"/>
    </location>
</feature>
<dbReference type="AlphaFoldDB" id="A0A8J3BP24"/>
<comment type="caution">
    <text evidence="2">The sequence shown here is derived from an EMBL/GenBank/DDBJ whole genome shotgun (WGS) entry which is preliminary data.</text>
</comment>